<dbReference type="FunFam" id="2.160.20.10:FF:000029">
    <property type="entry name" value="Pectinesterase 4"/>
    <property type="match status" value="1"/>
</dbReference>
<comment type="catalytic activity">
    <reaction evidence="12">
        <text>[(1-&gt;4)-alpha-D-galacturonosyl methyl ester](n) + n H2O = [(1-&gt;4)-alpha-D-galacturonosyl](n) + n methanol + n H(+)</text>
        <dbReference type="Rhea" id="RHEA:22380"/>
        <dbReference type="Rhea" id="RHEA-COMP:14570"/>
        <dbReference type="Rhea" id="RHEA-COMP:14573"/>
        <dbReference type="ChEBI" id="CHEBI:15377"/>
        <dbReference type="ChEBI" id="CHEBI:15378"/>
        <dbReference type="ChEBI" id="CHEBI:17790"/>
        <dbReference type="ChEBI" id="CHEBI:140522"/>
        <dbReference type="ChEBI" id="CHEBI:140523"/>
        <dbReference type="EC" id="3.1.1.11"/>
    </reaction>
</comment>
<keyword evidence="7" id="KW-0964">Secreted</keyword>
<protein>
    <recommendedName>
        <fullName evidence="5 12">Pectinesterase</fullName>
        <ecNumber evidence="5 12">3.1.1.11</ecNumber>
    </recommendedName>
</protein>
<accession>A0A834TAM5</accession>
<dbReference type="InterPro" id="IPR006501">
    <property type="entry name" value="Pectinesterase_inhib_dom"/>
</dbReference>
<dbReference type="InterPro" id="IPR033131">
    <property type="entry name" value="Pectinesterase_Asp_AS"/>
</dbReference>
<dbReference type="UniPathway" id="UPA00545">
    <property type="reaction ID" value="UER00823"/>
</dbReference>
<dbReference type="AlphaFoldDB" id="A0A834TAM5"/>
<dbReference type="EC" id="3.1.1.11" evidence="5 12"/>
<evidence type="ECO:0000256" key="5">
    <source>
        <dbReference type="ARBA" id="ARBA00013229"/>
    </source>
</evidence>
<name>A0A834TAM5_9FABA</name>
<keyword evidence="6" id="KW-0134">Cell wall</keyword>
<dbReference type="InterPro" id="IPR035513">
    <property type="entry name" value="Invertase/methylesterase_inhib"/>
</dbReference>
<organism evidence="14 15">
    <name type="scientific">Senna tora</name>
    <dbReference type="NCBI Taxonomy" id="362788"/>
    <lineage>
        <taxon>Eukaryota</taxon>
        <taxon>Viridiplantae</taxon>
        <taxon>Streptophyta</taxon>
        <taxon>Embryophyta</taxon>
        <taxon>Tracheophyta</taxon>
        <taxon>Spermatophyta</taxon>
        <taxon>Magnoliopsida</taxon>
        <taxon>eudicotyledons</taxon>
        <taxon>Gunneridae</taxon>
        <taxon>Pentapetalae</taxon>
        <taxon>rosids</taxon>
        <taxon>fabids</taxon>
        <taxon>Fabales</taxon>
        <taxon>Fabaceae</taxon>
        <taxon>Caesalpinioideae</taxon>
        <taxon>Cassia clade</taxon>
        <taxon>Senna</taxon>
    </lineage>
</organism>
<dbReference type="CDD" id="cd15798">
    <property type="entry name" value="PMEI-like_3"/>
    <property type="match status" value="1"/>
</dbReference>
<evidence type="ECO:0000256" key="6">
    <source>
        <dbReference type="ARBA" id="ARBA00022512"/>
    </source>
</evidence>
<proteinExistence type="inferred from homology"/>
<dbReference type="PROSITE" id="PS00503">
    <property type="entry name" value="PECTINESTERASE_2"/>
    <property type="match status" value="1"/>
</dbReference>
<dbReference type="Proteomes" id="UP000634136">
    <property type="component" value="Unassembled WGS sequence"/>
</dbReference>
<dbReference type="SUPFAM" id="SSF101148">
    <property type="entry name" value="Plant invertase/pectin methylesterase inhibitor"/>
    <property type="match status" value="1"/>
</dbReference>
<feature type="active site" evidence="11">
    <location>
        <position position="396"/>
    </location>
</feature>
<dbReference type="PANTHER" id="PTHR31707">
    <property type="entry name" value="PECTINESTERASE"/>
    <property type="match status" value="1"/>
</dbReference>
<dbReference type="Pfam" id="PF04043">
    <property type="entry name" value="PMEI"/>
    <property type="match status" value="1"/>
</dbReference>
<evidence type="ECO:0000313" key="15">
    <source>
        <dbReference type="Proteomes" id="UP000634136"/>
    </source>
</evidence>
<evidence type="ECO:0000256" key="8">
    <source>
        <dbReference type="ARBA" id="ARBA00022801"/>
    </source>
</evidence>
<dbReference type="SMART" id="SM00856">
    <property type="entry name" value="PMEI"/>
    <property type="match status" value="1"/>
</dbReference>
<dbReference type="EMBL" id="JAAIUW010000008">
    <property type="protein sequence ID" value="KAF7818081.1"/>
    <property type="molecule type" value="Genomic_DNA"/>
</dbReference>
<keyword evidence="12" id="KW-0732">Signal</keyword>
<gene>
    <name evidence="14" type="ORF">G2W53_023536</name>
</gene>
<dbReference type="InterPro" id="IPR000070">
    <property type="entry name" value="Pectinesterase_cat"/>
</dbReference>
<keyword evidence="10" id="KW-0961">Cell wall biogenesis/degradation</keyword>
<comment type="similarity">
    <text evidence="4">In the C-terminal section; belongs to the pectinesterase family.</text>
</comment>
<dbReference type="InterPro" id="IPR012334">
    <property type="entry name" value="Pectin_lyas_fold"/>
</dbReference>
<evidence type="ECO:0000256" key="4">
    <source>
        <dbReference type="ARBA" id="ARBA00007786"/>
    </source>
</evidence>
<feature type="chain" id="PRO_5033111945" description="Pectinesterase" evidence="12">
    <location>
        <begin position="21"/>
        <end position="559"/>
    </location>
</feature>
<evidence type="ECO:0000256" key="12">
    <source>
        <dbReference type="RuleBase" id="RU000589"/>
    </source>
</evidence>
<evidence type="ECO:0000256" key="9">
    <source>
        <dbReference type="ARBA" id="ARBA00023085"/>
    </source>
</evidence>
<dbReference type="Pfam" id="PF01095">
    <property type="entry name" value="Pectinesterase"/>
    <property type="match status" value="1"/>
</dbReference>
<evidence type="ECO:0000259" key="13">
    <source>
        <dbReference type="SMART" id="SM00856"/>
    </source>
</evidence>
<reference evidence="14" key="1">
    <citation type="submission" date="2020-09" db="EMBL/GenBank/DDBJ databases">
        <title>Genome-Enabled Discovery of Anthraquinone Biosynthesis in Senna tora.</title>
        <authorList>
            <person name="Kang S.-H."/>
            <person name="Pandey R.P."/>
            <person name="Lee C.-M."/>
            <person name="Sim J.-S."/>
            <person name="Jeong J.-T."/>
            <person name="Choi B.-S."/>
            <person name="Jung M."/>
            <person name="Ginzburg D."/>
            <person name="Zhao K."/>
            <person name="Won S.Y."/>
            <person name="Oh T.-J."/>
            <person name="Yu Y."/>
            <person name="Kim N.-H."/>
            <person name="Lee O.R."/>
            <person name="Lee T.-H."/>
            <person name="Bashyal P."/>
            <person name="Kim T.-S."/>
            <person name="Lee W.-H."/>
            <person name="Kawkins C."/>
            <person name="Kim C.-K."/>
            <person name="Kim J.S."/>
            <person name="Ahn B.O."/>
            <person name="Rhee S.Y."/>
            <person name="Sohng J.K."/>
        </authorList>
    </citation>
    <scope>NUCLEOTIDE SEQUENCE</scope>
    <source>
        <tissue evidence="14">Leaf</tissue>
    </source>
</reference>
<evidence type="ECO:0000256" key="2">
    <source>
        <dbReference type="ARBA" id="ARBA00005184"/>
    </source>
</evidence>
<evidence type="ECO:0000256" key="3">
    <source>
        <dbReference type="ARBA" id="ARBA00006027"/>
    </source>
</evidence>
<evidence type="ECO:0000256" key="1">
    <source>
        <dbReference type="ARBA" id="ARBA00004191"/>
    </source>
</evidence>
<evidence type="ECO:0000256" key="10">
    <source>
        <dbReference type="ARBA" id="ARBA00023316"/>
    </source>
</evidence>
<feature type="signal peptide" evidence="12">
    <location>
        <begin position="1"/>
        <end position="20"/>
    </location>
</feature>
<comment type="subcellular location">
    <subcellularLocation>
        <location evidence="1">Secreted</location>
        <location evidence="1">Cell wall</location>
    </subcellularLocation>
</comment>
<dbReference type="Gene3D" id="2.160.20.10">
    <property type="entry name" value="Single-stranded right-handed beta-helix, Pectin lyase-like"/>
    <property type="match status" value="1"/>
</dbReference>
<dbReference type="Gene3D" id="1.20.140.40">
    <property type="entry name" value="Invertase/pectin methylesterase inhibitor family protein"/>
    <property type="match status" value="1"/>
</dbReference>
<comment type="similarity">
    <text evidence="3">In the N-terminal section; belongs to the PMEI family.</text>
</comment>
<evidence type="ECO:0000256" key="7">
    <source>
        <dbReference type="ARBA" id="ARBA00022525"/>
    </source>
</evidence>
<keyword evidence="15" id="KW-1185">Reference proteome</keyword>
<dbReference type="PROSITE" id="PS51257">
    <property type="entry name" value="PROKAR_LIPOPROTEIN"/>
    <property type="match status" value="1"/>
</dbReference>
<comment type="pathway">
    <text evidence="2 12">Glycan metabolism; pectin degradation; 2-dehydro-3-deoxy-D-gluconate from pectin: step 1/5.</text>
</comment>
<dbReference type="NCBIfam" id="TIGR01614">
    <property type="entry name" value="PME_inhib"/>
    <property type="match status" value="1"/>
</dbReference>
<dbReference type="GO" id="GO:0045490">
    <property type="term" value="P:pectin catabolic process"/>
    <property type="evidence" value="ECO:0007669"/>
    <property type="project" value="UniProtKB-UniRule"/>
</dbReference>
<keyword evidence="9 12" id="KW-0063">Aspartyl esterase</keyword>
<dbReference type="SUPFAM" id="SSF51126">
    <property type="entry name" value="Pectin lyase-like"/>
    <property type="match status" value="1"/>
</dbReference>
<dbReference type="InterPro" id="IPR011050">
    <property type="entry name" value="Pectin_lyase_fold/virulence"/>
</dbReference>
<sequence length="559" mass="61521">MNKVLVPSVALILVVGCAVGAILMVRQKGDDGDSGLSSHNKAVTVICQDSDQQKECQDTVGSIKGDDPKEFIKVTVEKAMGVVIKALNMSDKLAVEHSKGEDEGIKMAVDDCKDLMELCMHQLEASVAMIKDNGIKDIDARIEDLRNWLAMVISFQQSCHDGFETDGEKKVRETLQVDGGLDDVQKMTAVALDVVAKMDQLLSAFNLDLITKPATSDQRMMQEVDQHGHPNWMSESDRKLLAEPAPRPNAVVAQDGSGQFKTISDALKSYPKNHQGRFVIYVKAGIYNEYVTVDKKMINVLMYGDGPTKTIVTGNKHFPTKTMNTATFAAVGDGFIAKLMAFENTAGHEGHQAVALRVQSARAAFYQCAMHGYQDTLYAQGGKHLYRECEISGTVDFIFGSSRCLVQRSKIIVRKPGPNQKNIIAADGTTAKTMGTGIVIQNCDIVSEPGLDKIAFPSYLARPWKELSMAIFMENNIADFINPDGWLPWNGEQNLKTCYFAEFANTGPGAIADRRVKWGRGLLNKQSAARFTAEHLLIQKSEPWLSEWGIPFDPSFTRA</sequence>
<dbReference type="OrthoDB" id="2019149at2759"/>
<dbReference type="GO" id="GO:0004857">
    <property type="term" value="F:enzyme inhibitor activity"/>
    <property type="evidence" value="ECO:0007669"/>
    <property type="project" value="InterPro"/>
</dbReference>
<evidence type="ECO:0000313" key="14">
    <source>
        <dbReference type="EMBL" id="KAF7818081.1"/>
    </source>
</evidence>
<feature type="domain" description="Pectinesterase inhibitor" evidence="13">
    <location>
        <begin position="38"/>
        <end position="194"/>
    </location>
</feature>
<comment type="caution">
    <text evidence="14">The sequence shown here is derived from an EMBL/GenBank/DDBJ whole genome shotgun (WGS) entry which is preliminary data.</text>
</comment>
<dbReference type="GO" id="GO:0030599">
    <property type="term" value="F:pectinesterase activity"/>
    <property type="evidence" value="ECO:0007669"/>
    <property type="project" value="UniProtKB-UniRule"/>
</dbReference>
<evidence type="ECO:0000256" key="11">
    <source>
        <dbReference type="PROSITE-ProRule" id="PRU10040"/>
    </source>
</evidence>
<keyword evidence="8 12" id="KW-0378">Hydrolase</keyword>
<dbReference type="GO" id="GO:0042545">
    <property type="term" value="P:cell wall modification"/>
    <property type="evidence" value="ECO:0007669"/>
    <property type="project" value="UniProtKB-UniRule"/>
</dbReference>